<dbReference type="InterPro" id="IPR020825">
    <property type="entry name" value="Phe-tRNA_synthase-like_B3/B4"/>
</dbReference>
<dbReference type="Gene3D" id="3.30.56.10">
    <property type="match status" value="2"/>
</dbReference>
<reference evidence="14" key="1">
    <citation type="journal article" date="2014" name="Genome Biol. Evol.">
        <title>Pangenome evidence for extensive interdomain horizontal transfer affecting lineage core and shell genes in uncultured planktonic thaumarchaeota and euryarchaeota.</title>
        <authorList>
            <person name="Deschamps P."/>
            <person name="Zivanovic Y."/>
            <person name="Moreira D."/>
            <person name="Rodriguez-Valera F."/>
            <person name="Lopez-Garcia P."/>
        </authorList>
    </citation>
    <scope>NUCLEOTIDE SEQUENCE</scope>
</reference>
<dbReference type="GO" id="GO:0004826">
    <property type="term" value="F:phenylalanine-tRNA ligase activity"/>
    <property type="evidence" value="ECO:0007669"/>
    <property type="project" value="UniProtKB-EC"/>
</dbReference>
<organism evidence="14">
    <name type="scientific">uncultured marine group II/III euryarchaeote KM3_176_C10</name>
    <dbReference type="NCBI Taxonomy" id="1457934"/>
    <lineage>
        <taxon>Archaea</taxon>
        <taxon>Methanobacteriati</taxon>
        <taxon>Methanobacteriota</taxon>
        <taxon>environmental samples</taxon>
    </lineage>
</organism>
<keyword evidence="9" id="KW-0067">ATP-binding</keyword>
<keyword evidence="5" id="KW-0963">Cytoplasm</keyword>
<dbReference type="GO" id="GO:0005524">
    <property type="term" value="F:ATP binding"/>
    <property type="evidence" value="ECO:0007669"/>
    <property type="project" value="UniProtKB-KW"/>
</dbReference>
<keyword evidence="12 14" id="KW-0030">Aminoacyl-tRNA synthetase</keyword>
<evidence type="ECO:0000313" key="14">
    <source>
        <dbReference type="EMBL" id="AIF04710.1"/>
    </source>
</evidence>
<evidence type="ECO:0000256" key="1">
    <source>
        <dbReference type="ARBA" id="ARBA00001946"/>
    </source>
</evidence>
<dbReference type="CDD" id="cd00769">
    <property type="entry name" value="PheRS_beta_core"/>
    <property type="match status" value="1"/>
</dbReference>
<dbReference type="InterPro" id="IPR005146">
    <property type="entry name" value="B3/B4_tRNA-bd"/>
</dbReference>
<dbReference type="AlphaFoldDB" id="A0A075GNP4"/>
<comment type="subcellular location">
    <subcellularLocation>
        <location evidence="2">Cytoplasm</location>
    </subcellularLocation>
</comment>
<dbReference type="GO" id="GO:0000287">
    <property type="term" value="F:magnesium ion binding"/>
    <property type="evidence" value="ECO:0007669"/>
    <property type="project" value="InterPro"/>
</dbReference>
<dbReference type="PANTHER" id="PTHR10947:SF0">
    <property type="entry name" value="PHENYLALANINE--TRNA LIGASE BETA SUBUNIT"/>
    <property type="match status" value="1"/>
</dbReference>
<evidence type="ECO:0000256" key="5">
    <source>
        <dbReference type="ARBA" id="ARBA00022490"/>
    </source>
</evidence>
<dbReference type="GO" id="GO:0006432">
    <property type="term" value="P:phenylalanyl-tRNA aminoacylation"/>
    <property type="evidence" value="ECO:0007669"/>
    <property type="project" value="InterPro"/>
</dbReference>
<gene>
    <name evidence="14" type="primary">FARSB</name>
    <name evidence="14" type="synonym">pheT</name>
</gene>
<evidence type="ECO:0000259" key="13">
    <source>
        <dbReference type="PROSITE" id="PS51483"/>
    </source>
</evidence>
<evidence type="ECO:0000256" key="6">
    <source>
        <dbReference type="ARBA" id="ARBA00022598"/>
    </source>
</evidence>
<evidence type="ECO:0000256" key="12">
    <source>
        <dbReference type="ARBA" id="ARBA00023146"/>
    </source>
</evidence>
<dbReference type="EMBL" id="KF900716">
    <property type="protein sequence ID" value="AIF04710.1"/>
    <property type="molecule type" value="Genomic_DNA"/>
</dbReference>
<dbReference type="InterPro" id="IPR045060">
    <property type="entry name" value="Phe-tRNA-ligase_IIc_bsu"/>
</dbReference>
<dbReference type="InterPro" id="IPR009061">
    <property type="entry name" value="DNA-bd_dom_put_sf"/>
</dbReference>
<dbReference type="Pfam" id="PF03483">
    <property type="entry name" value="B3_4"/>
    <property type="match status" value="1"/>
</dbReference>
<keyword evidence="11" id="KW-0648">Protein biosynthesis</keyword>
<dbReference type="InterPro" id="IPR045864">
    <property type="entry name" value="aa-tRNA-synth_II/BPL/LPL"/>
</dbReference>
<evidence type="ECO:0000256" key="2">
    <source>
        <dbReference type="ARBA" id="ARBA00004496"/>
    </source>
</evidence>
<dbReference type="Gene3D" id="3.30.930.10">
    <property type="entry name" value="Bira Bifunctional Protein, Domain 2"/>
    <property type="match status" value="1"/>
</dbReference>
<evidence type="ECO:0000256" key="7">
    <source>
        <dbReference type="ARBA" id="ARBA00022723"/>
    </source>
</evidence>
<dbReference type="InterPro" id="IPR004531">
    <property type="entry name" value="Phe-tRNA-synth_IIc_bsu_arc_euk"/>
</dbReference>
<dbReference type="SUPFAM" id="SSF46955">
    <property type="entry name" value="Putative DNA-binding domain"/>
    <property type="match status" value="1"/>
</dbReference>
<dbReference type="PROSITE" id="PS51483">
    <property type="entry name" value="B5"/>
    <property type="match status" value="1"/>
</dbReference>
<keyword evidence="7" id="KW-0479">Metal-binding</keyword>
<dbReference type="EC" id="6.1.1.20" evidence="4"/>
<evidence type="ECO:0000256" key="4">
    <source>
        <dbReference type="ARBA" id="ARBA00012814"/>
    </source>
</evidence>
<keyword evidence="10" id="KW-0460">Magnesium</keyword>
<dbReference type="Gene3D" id="3.50.40.10">
    <property type="entry name" value="Phenylalanyl-trna Synthetase, Chain B, domain 3"/>
    <property type="match status" value="1"/>
</dbReference>
<dbReference type="InterPro" id="IPR041616">
    <property type="entry name" value="PheRS_beta_core"/>
</dbReference>
<evidence type="ECO:0000256" key="8">
    <source>
        <dbReference type="ARBA" id="ARBA00022741"/>
    </source>
</evidence>
<evidence type="ECO:0000256" key="9">
    <source>
        <dbReference type="ARBA" id="ARBA00022840"/>
    </source>
</evidence>
<dbReference type="SUPFAM" id="SSF55681">
    <property type="entry name" value="Class II aaRS and biotin synthetases"/>
    <property type="match status" value="1"/>
</dbReference>
<keyword evidence="8" id="KW-0547">Nucleotide-binding</keyword>
<dbReference type="GO" id="GO:0009328">
    <property type="term" value="C:phenylalanine-tRNA ligase complex"/>
    <property type="evidence" value="ECO:0007669"/>
    <property type="project" value="TreeGrafter"/>
</dbReference>
<dbReference type="InterPro" id="IPR005147">
    <property type="entry name" value="tRNA_synthase_B5-dom"/>
</dbReference>
<dbReference type="SMART" id="SM00873">
    <property type="entry name" value="B3_4"/>
    <property type="match status" value="1"/>
</dbReference>
<dbReference type="GO" id="GO:0003723">
    <property type="term" value="F:RNA binding"/>
    <property type="evidence" value="ECO:0007669"/>
    <property type="project" value="InterPro"/>
</dbReference>
<feature type="domain" description="B5" evidence="13">
    <location>
        <begin position="292"/>
        <end position="386"/>
    </location>
</feature>
<dbReference type="Pfam" id="PF03484">
    <property type="entry name" value="B5"/>
    <property type="match status" value="1"/>
</dbReference>
<sequence length="596" mass="65714">MAWPVKGDVGMPTVTFEHQNLHIIQLNANITHDPALWEEKLDKIGCVVEECDDTTVEIEVFPDRPDLLSAETMAYATRTFLHNADAEPTLPVNAGPITMTVDPSLENVRPIIYGAVVRGVDTGHTSEARDQFIQGLMDHQEKLHFALGRGRKRSSIGVHDLSKLKPPFRVKTVESNYKFIPLAMDDEMTISDILSEHPKGVDYAHLLDGFEKFPVILDASGDVLSFPPIINGAHTTVTEGTTDFFIDVTGWDEKACEASLLLVCLSMAVRGGTIESIELTGWNGDLSICPNGSPRTHKLPKSLLENVLGREFSDSEISQAINRMGGRFIRRRVVTDGPLVSERWADAAVGSDEYLIEMPRWRSDILHPVDLVEEVATGIGFEDLGVANSMQTIAGKPLAKMTLHRRIRESLQGCGLQQIQSLTLSNEDDQFTKMRQKGTGDVTELHNPITIEHTIMRQYILPSLLRLLAANRHHELPQRVYELGTVVHDHNNNDRVAWGCAEVGTGFTGAKGIAQALLRDLGVNQEELEIVYKPIKLGDGPWLEGRGADILINGKKVGSCGEIDPAIADLFELRVPIQAGEFDVGLLGKLIPDPVH</sequence>
<dbReference type="PANTHER" id="PTHR10947">
    <property type="entry name" value="PHENYLALANYL-TRNA SYNTHETASE BETA CHAIN AND LEUCINE-RICH REPEAT-CONTAINING PROTEIN 47"/>
    <property type="match status" value="1"/>
</dbReference>
<keyword evidence="6 14" id="KW-0436">Ligase</keyword>
<dbReference type="SMART" id="SM00874">
    <property type="entry name" value="B5"/>
    <property type="match status" value="1"/>
</dbReference>
<dbReference type="SUPFAM" id="SSF56037">
    <property type="entry name" value="PheT/TilS domain"/>
    <property type="match status" value="1"/>
</dbReference>
<proteinExistence type="inferred from homology"/>
<comment type="similarity">
    <text evidence="3">Belongs to the phenylalanyl-tRNA synthetase beta subunit family. Type 2 subfamily.</text>
</comment>
<accession>A0A075GNP4</accession>
<dbReference type="Pfam" id="PF17759">
    <property type="entry name" value="tRNA_synthFbeta"/>
    <property type="match status" value="1"/>
</dbReference>
<evidence type="ECO:0000256" key="3">
    <source>
        <dbReference type="ARBA" id="ARBA00007438"/>
    </source>
</evidence>
<dbReference type="NCBIfam" id="TIGR00471">
    <property type="entry name" value="pheT_arch"/>
    <property type="match status" value="1"/>
</dbReference>
<name>A0A075GNP4_9EURY</name>
<evidence type="ECO:0000256" key="10">
    <source>
        <dbReference type="ARBA" id="ARBA00022842"/>
    </source>
</evidence>
<evidence type="ECO:0000256" key="11">
    <source>
        <dbReference type="ARBA" id="ARBA00022917"/>
    </source>
</evidence>
<comment type="cofactor">
    <cofactor evidence="1">
        <name>Mg(2+)</name>
        <dbReference type="ChEBI" id="CHEBI:18420"/>
    </cofactor>
</comment>
<protein>
    <recommendedName>
        <fullName evidence="4">phenylalanine--tRNA ligase</fullName>
        <ecNumber evidence="4">6.1.1.20</ecNumber>
    </recommendedName>
</protein>